<comment type="caution">
    <text evidence="2">The sequence shown here is derived from an EMBL/GenBank/DDBJ whole genome shotgun (WGS) entry which is preliminary data.</text>
</comment>
<reference evidence="2" key="1">
    <citation type="journal article" date="2014" name="Int. J. Syst. Evol. Microbiol.">
        <title>Complete genome sequence of Corynebacterium casei LMG S-19264T (=DSM 44701T), isolated from a smear-ripened cheese.</title>
        <authorList>
            <consortium name="US DOE Joint Genome Institute (JGI-PGF)"/>
            <person name="Walter F."/>
            <person name="Albersmeier A."/>
            <person name="Kalinowski J."/>
            <person name="Ruckert C."/>
        </authorList>
    </citation>
    <scope>NUCLEOTIDE SEQUENCE</scope>
    <source>
        <strain evidence="2">CGMCC 1.16067</strain>
    </source>
</reference>
<organism evidence="2 3">
    <name type="scientific">Marmoricola endophyticus</name>
    <dbReference type="NCBI Taxonomy" id="2040280"/>
    <lineage>
        <taxon>Bacteria</taxon>
        <taxon>Bacillati</taxon>
        <taxon>Actinomycetota</taxon>
        <taxon>Actinomycetes</taxon>
        <taxon>Propionibacteriales</taxon>
        <taxon>Nocardioidaceae</taxon>
        <taxon>Marmoricola</taxon>
    </lineage>
</organism>
<proteinExistence type="inferred from homology"/>
<dbReference type="AlphaFoldDB" id="A0A917BJM2"/>
<gene>
    <name evidence="2" type="ORF">GCM10011519_19700</name>
</gene>
<evidence type="ECO:0000256" key="1">
    <source>
        <dbReference type="ARBA" id="ARBA00009820"/>
    </source>
</evidence>
<dbReference type="SUPFAM" id="SSF69304">
    <property type="entry name" value="Tricorn protease N-terminal domain"/>
    <property type="match status" value="1"/>
</dbReference>
<dbReference type="RefSeq" id="WP_188779617.1">
    <property type="nucleotide sequence ID" value="NZ_BMKQ01000001.1"/>
</dbReference>
<keyword evidence="3" id="KW-1185">Reference proteome</keyword>
<accession>A0A917BJM2</accession>
<comment type="similarity">
    <text evidence="1">Belongs to the TolB family.</text>
</comment>
<name>A0A917BJM2_9ACTN</name>
<dbReference type="Proteomes" id="UP000649179">
    <property type="component" value="Unassembled WGS sequence"/>
</dbReference>
<dbReference type="PANTHER" id="PTHR36842">
    <property type="entry name" value="PROTEIN TOLB HOMOLOG"/>
    <property type="match status" value="1"/>
</dbReference>
<evidence type="ECO:0000313" key="3">
    <source>
        <dbReference type="Proteomes" id="UP000649179"/>
    </source>
</evidence>
<evidence type="ECO:0008006" key="4">
    <source>
        <dbReference type="Google" id="ProtNLM"/>
    </source>
</evidence>
<evidence type="ECO:0000313" key="2">
    <source>
        <dbReference type="EMBL" id="GGF45889.1"/>
    </source>
</evidence>
<reference evidence="2" key="2">
    <citation type="submission" date="2020-09" db="EMBL/GenBank/DDBJ databases">
        <authorList>
            <person name="Sun Q."/>
            <person name="Zhou Y."/>
        </authorList>
    </citation>
    <scope>NUCLEOTIDE SEQUENCE</scope>
    <source>
        <strain evidence="2">CGMCC 1.16067</strain>
    </source>
</reference>
<dbReference type="Gene3D" id="2.120.10.30">
    <property type="entry name" value="TolB, C-terminal domain"/>
    <property type="match status" value="1"/>
</dbReference>
<dbReference type="InterPro" id="IPR011659">
    <property type="entry name" value="WD40"/>
</dbReference>
<dbReference type="InterPro" id="IPR011042">
    <property type="entry name" value="6-blade_b-propeller_TolB-like"/>
</dbReference>
<sequence>MIAVPRGGRLLLAVVLAAVLCVSGAGLLATPAAAARRIDTLQLNQLGDAVPKQGSKLFTGRVFPRASGYPVLIERYVGSGRWQSAGRAVTSSTGEYAVRVPLPGYGPTSYRARIAASRTTPAAVSMTQTLTVLRSCLVTLDSYGTLLGRGTVLTITGTVSPPPPGARIQLWRRSDDRWHVVEATVPVSADGSFTLSRRMQVTSSKDYDIRLIPGDGYTYDAAPAPRIHVDVVDLAPVGGVRTTKVPVPGLLQPYGSSISADAQVLASTGVNHTTQVWVTDRSTGQSTYPVTGLGGALPDKPSGSPSLSADGRYLAFSSTATNLVADDTNKATDVFVLDRATGRVERVSPLAEGSQAEGSSTYPSISGDGRYVAYATRASNLDPSDTTHSSVVVTDRTTGSTRTIFTERDSWEGSQRTVRPVISADGRVVSFASGAPDVVPGDDDEAIDVFLADRETGAIQRVPAYLELAGAVVTWSLSADGGVVAFEAPSYRVPGAGDSEASRDVFVWDRSTGSTQQVSVRAPRTYGYHGDSTLPQISANGRYVVYRASGMLVQGDNNGKADIVVHDRVAGTTRVLSVATGGDQADADADWPFISADGRTVIYYSGATNLTSESAPGTFAAQW</sequence>
<dbReference type="Pfam" id="PF07676">
    <property type="entry name" value="PD40"/>
    <property type="match status" value="2"/>
</dbReference>
<protein>
    <recommendedName>
        <fullName evidence="4">WD40 repeat protein</fullName>
    </recommendedName>
</protein>
<dbReference type="EMBL" id="BMKQ01000001">
    <property type="protein sequence ID" value="GGF45889.1"/>
    <property type="molecule type" value="Genomic_DNA"/>
</dbReference>